<dbReference type="RefSeq" id="XP_025586282.1">
    <property type="nucleotide sequence ID" value="XM_025735590.1"/>
</dbReference>
<dbReference type="Proteomes" id="UP000245910">
    <property type="component" value="Chromosome II"/>
</dbReference>
<protein>
    <recommendedName>
        <fullName evidence="3">Choline/carnitine acyltransferase domain-containing protein</fullName>
    </recommendedName>
</protein>
<dbReference type="InterPro" id="IPR000542">
    <property type="entry name" value="Carn_acyl_trans"/>
</dbReference>
<dbReference type="InterPro" id="IPR042231">
    <property type="entry name" value="Cho/carn_acyl_trans_2"/>
</dbReference>
<organism evidence="4 5">
    <name type="scientific">Fusarium venenatum</name>
    <dbReference type="NCBI Taxonomy" id="56646"/>
    <lineage>
        <taxon>Eukaryota</taxon>
        <taxon>Fungi</taxon>
        <taxon>Dikarya</taxon>
        <taxon>Ascomycota</taxon>
        <taxon>Pezizomycotina</taxon>
        <taxon>Sordariomycetes</taxon>
        <taxon>Hypocreomycetidae</taxon>
        <taxon>Hypocreales</taxon>
        <taxon>Nectriaceae</taxon>
        <taxon>Fusarium</taxon>
    </lineage>
</organism>
<evidence type="ECO:0000256" key="1">
    <source>
        <dbReference type="ARBA" id="ARBA00023315"/>
    </source>
</evidence>
<evidence type="ECO:0000313" key="4">
    <source>
        <dbReference type="EMBL" id="CEI62562.1"/>
    </source>
</evidence>
<keyword evidence="5" id="KW-1185">Reference proteome</keyword>
<dbReference type="KEGG" id="fvn:FVRRES_06998"/>
<evidence type="ECO:0000256" key="2">
    <source>
        <dbReference type="PIRSR" id="PIRSR600542-1"/>
    </source>
</evidence>
<dbReference type="AlphaFoldDB" id="A0A2L2SXD7"/>
<dbReference type="InterPro" id="IPR039551">
    <property type="entry name" value="Cho/carn_acyl_trans"/>
</dbReference>
<accession>A0A2L2SXD7</accession>
<evidence type="ECO:0000259" key="3">
    <source>
        <dbReference type="Pfam" id="PF00755"/>
    </source>
</evidence>
<keyword evidence="1" id="KW-0012">Acyltransferase</keyword>
<dbReference type="GeneID" id="37258637"/>
<dbReference type="STRING" id="56646.A0A2L2SXD7"/>
<dbReference type="Pfam" id="PF00755">
    <property type="entry name" value="Carn_acyltransf"/>
    <property type="match status" value="1"/>
</dbReference>
<feature type="domain" description="Choline/carnitine acyltransferase" evidence="3">
    <location>
        <begin position="4"/>
        <end position="105"/>
    </location>
</feature>
<reference evidence="5" key="1">
    <citation type="submission" date="2014-10" db="EMBL/GenBank/DDBJ databases">
        <authorList>
            <person name="King R."/>
        </authorList>
    </citation>
    <scope>NUCLEOTIDE SEQUENCE [LARGE SCALE GENOMIC DNA]</scope>
    <source>
        <strain evidence="5">A3/5</strain>
    </source>
</reference>
<feature type="active site" description="Proton acceptor" evidence="2">
    <location>
        <position position="90"/>
    </location>
</feature>
<dbReference type="SUPFAM" id="SSF52777">
    <property type="entry name" value="CoA-dependent acyltransferases"/>
    <property type="match status" value="1"/>
</dbReference>
<dbReference type="PANTHER" id="PTHR22589">
    <property type="entry name" value="CARNITINE O-ACYLTRANSFERASE"/>
    <property type="match status" value="1"/>
</dbReference>
<evidence type="ECO:0000313" key="5">
    <source>
        <dbReference type="Proteomes" id="UP000245910"/>
    </source>
</evidence>
<dbReference type="EMBL" id="LN649230">
    <property type="protein sequence ID" value="CEI62562.1"/>
    <property type="molecule type" value="Genomic_DNA"/>
</dbReference>
<keyword evidence="1" id="KW-0808">Transferase</keyword>
<dbReference type="GO" id="GO:0016746">
    <property type="term" value="F:acyltransferase activity"/>
    <property type="evidence" value="ECO:0007669"/>
    <property type="project" value="UniProtKB-KW"/>
</dbReference>
<dbReference type="PANTHER" id="PTHR22589:SF103">
    <property type="entry name" value="CARNITINE O-ACETYL-TRANSFERASE, ISOFORM A-RELATED"/>
    <property type="match status" value="1"/>
</dbReference>
<proteinExistence type="predicted"/>
<name>A0A2L2SXD7_9HYPO</name>
<dbReference type="Gene3D" id="3.30.559.70">
    <property type="entry name" value="Choline/Carnitine o-acyltransferase, domain 2"/>
    <property type="match status" value="1"/>
</dbReference>
<sequence length="108" mass="12004">MAQISGLSSLSPATTRGNRQTLLELSPANVDYFHVLDSTMFVLYLDSGNPETPNEIARGDYIRGGFNRWFDKALQFYVRAIGRSGILTEHGILYDTTATGLLDYSQKP</sequence>